<dbReference type="Proteomes" id="UP000887565">
    <property type="component" value="Unplaced"/>
</dbReference>
<evidence type="ECO:0000313" key="3">
    <source>
        <dbReference type="WBParaSite" id="nRc.2.0.1.t04632-RA"/>
    </source>
</evidence>
<evidence type="ECO:0000313" key="2">
    <source>
        <dbReference type="Proteomes" id="UP000887565"/>
    </source>
</evidence>
<evidence type="ECO:0000256" key="1">
    <source>
        <dbReference type="SAM" id="Phobius"/>
    </source>
</evidence>
<keyword evidence="1" id="KW-0472">Membrane</keyword>
<feature type="transmembrane region" description="Helical" evidence="1">
    <location>
        <begin position="32"/>
        <end position="56"/>
    </location>
</feature>
<reference evidence="3" key="1">
    <citation type="submission" date="2022-11" db="UniProtKB">
        <authorList>
            <consortium name="WormBaseParasite"/>
        </authorList>
    </citation>
    <scope>IDENTIFICATION</scope>
</reference>
<protein>
    <submittedName>
        <fullName evidence="3">Uncharacterized protein</fullName>
    </submittedName>
</protein>
<keyword evidence="1" id="KW-1133">Transmembrane helix</keyword>
<sequence>MYKVILLVELSFYVQAFKIRSRIADLMATNQDLLVMATFYDLVLKVSINIAITLGMKKKRNSKNIMESNMFTCGTAGFTESFISKSLLEVKYFGHLYAGQPR</sequence>
<organism evidence="2 3">
    <name type="scientific">Romanomermis culicivorax</name>
    <name type="common">Nematode worm</name>
    <dbReference type="NCBI Taxonomy" id="13658"/>
    <lineage>
        <taxon>Eukaryota</taxon>
        <taxon>Metazoa</taxon>
        <taxon>Ecdysozoa</taxon>
        <taxon>Nematoda</taxon>
        <taxon>Enoplea</taxon>
        <taxon>Dorylaimia</taxon>
        <taxon>Mermithida</taxon>
        <taxon>Mermithoidea</taxon>
        <taxon>Mermithidae</taxon>
        <taxon>Romanomermis</taxon>
    </lineage>
</organism>
<name>A0A915HTB2_ROMCU</name>
<keyword evidence="2" id="KW-1185">Reference proteome</keyword>
<dbReference type="WBParaSite" id="nRc.2.0.1.t04632-RA">
    <property type="protein sequence ID" value="nRc.2.0.1.t04632-RA"/>
    <property type="gene ID" value="nRc.2.0.1.g04632"/>
</dbReference>
<keyword evidence="1" id="KW-0812">Transmembrane</keyword>
<accession>A0A915HTB2</accession>
<proteinExistence type="predicted"/>
<dbReference type="AlphaFoldDB" id="A0A915HTB2"/>